<dbReference type="InterPro" id="IPR037525">
    <property type="entry name" value="Velvet_dom"/>
</dbReference>
<dbReference type="EMBL" id="JH688126">
    <property type="protein sequence ID" value="EJD33660.1"/>
    <property type="molecule type" value="Genomic_DNA"/>
</dbReference>
<evidence type="ECO:0000256" key="5">
    <source>
        <dbReference type="SAM" id="MobiDB-lite"/>
    </source>
</evidence>
<accession>J0WMS8</accession>
<organism evidence="7 8">
    <name type="scientific">Auricularia subglabra (strain TFB-10046 / SS5)</name>
    <name type="common">White-rot fungus</name>
    <name type="synonym">Auricularia delicata (strain TFB10046)</name>
    <dbReference type="NCBI Taxonomy" id="717982"/>
    <lineage>
        <taxon>Eukaryota</taxon>
        <taxon>Fungi</taxon>
        <taxon>Dikarya</taxon>
        <taxon>Basidiomycota</taxon>
        <taxon>Agaricomycotina</taxon>
        <taxon>Agaricomycetes</taxon>
        <taxon>Auriculariales</taxon>
        <taxon>Auriculariaceae</taxon>
        <taxon>Auricularia</taxon>
    </lineage>
</organism>
<evidence type="ECO:0000313" key="8">
    <source>
        <dbReference type="Proteomes" id="UP000006514"/>
    </source>
</evidence>
<dbReference type="PANTHER" id="PTHR33572">
    <property type="entry name" value="SPORE DEVELOPMENT REGULATOR VOSA"/>
    <property type="match status" value="1"/>
</dbReference>
<dbReference type="AlphaFoldDB" id="J0WMS8"/>
<reference evidence="8" key="1">
    <citation type="journal article" date="2012" name="Science">
        <title>The Paleozoic origin of enzymatic lignin decomposition reconstructed from 31 fungal genomes.</title>
        <authorList>
            <person name="Floudas D."/>
            <person name="Binder M."/>
            <person name="Riley R."/>
            <person name="Barry K."/>
            <person name="Blanchette R.A."/>
            <person name="Henrissat B."/>
            <person name="Martinez A.T."/>
            <person name="Otillar R."/>
            <person name="Spatafora J.W."/>
            <person name="Yadav J.S."/>
            <person name="Aerts A."/>
            <person name="Benoit I."/>
            <person name="Boyd A."/>
            <person name="Carlson A."/>
            <person name="Copeland A."/>
            <person name="Coutinho P.M."/>
            <person name="de Vries R.P."/>
            <person name="Ferreira P."/>
            <person name="Findley K."/>
            <person name="Foster B."/>
            <person name="Gaskell J."/>
            <person name="Glotzer D."/>
            <person name="Gorecki P."/>
            <person name="Heitman J."/>
            <person name="Hesse C."/>
            <person name="Hori C."/>
            <person name="Igarashi K."/>
            <person name="Jurgens J.A."/>
            <person name="Kallen N."/>
            <person name="Kersten P."/>
            <person name="Kohler A."/>
            <person name="Kuees U."/>
            <person name="Kumar T.K.A."/>
            <person name="Kuo A."/>
            <person name="LaButti K."/>
            <person name="Larrondo L.F."/>
            <person name="Lindquist E."/>
            <person name="Ling A."/>
            <person name="Lombard V."/>
            <person name="Lucas S."/>
            <person name="Lundell T."/>
            <person name="Martin R."/>
            <person name="McLaughlin D.J."/>
            <person name="Morgenstern I."/>
            <person name="Morin E."/>
            <person name="Murat C."/>
            <person name="Nagy L.G."/>
            <person name="Nolan M."/>
            <person name="Ohm R.A."/>
            <person name="Patyshakuliyeva A."/>
            <person name="Rokas A."/>
            <person name="Ruiz-Duenas F.J."/>
            <person name="Sabat G."/>
            <person name="Salamov A."/>
            <person name="Samejima M."/>
            <person name="Schmutz J."/>
            <person name="Slot J.C."/>
            <person name="St John F."/>
            <person name="Stenlid J."/>
            <person name="Sun H."/>
            <person name="Sun S."/>
            <person name="Syed K."/>
            <person name="Tsang A."/>
            <person name="Wiebenga A."/>
            <person name="Young D."/>
            <person name="Pisabarro A."/>
            <person name="Eastwood D.C."/>
            <person name="Martin F."/>
            <person name="Cullen D."/>
            <person name="Grigoriev I.V."/>
            <person name="Hibbett D.S."/>
        </authorList>
    </citation>
    <scope>NUCLEOTIDE SEQUENCE [LARGE SCALE GENOMIC DNA]</scope>
    <source>
        <strain evidence="8">TFB10046</strain>
    </source>
</reference>
<keyword evidence="3" id="KW-0804">Transcription</keyword>
<dbReference type="PROSITE" id="PS51257">
    <property type="entry name" value="PROKAR_LIPOPROTEIN"/>
    <property type="match status" value="1"/>
</dbReference>
<comment type="subcellular location">
    <subcellularLocation>
        <location evidence="1">Nucleus</location>
    </subcellularLocation>
</comment>
<dbReference type="GO" id="GO:0005634">
    <property type="term" value="C:nucleus"/>
    <property type="evidence" value="ECO:0007669"/>
    <property type="project" value="UniProtKB-SubCell"/>
</dbReference>
<evidence type="ECO:0000256" key="3">
    <source>
        <dbReference type="ARBA" id="ARBA00023163"/>
    </source>
</evidence>
<dbReference type="InterPro" id="IPR038491">
    <property type="entry name" value="Velvet_dom_sf"/>
</dbReference>
<dbReference type="PANTHER" id="PTHR33572:SF3">
    <property type="entry name" value="VELVET COMPLEX SUBUNIT B"/>
    <property type="match status" value="1"/>
</dbReference>
<evidence type="ECO:0000256" key="1">
    <source>
        <dbReference type="ARBA" id="ARBA00004123"/>
    </source>
</evidence>
<keyword evidence="4" id="KW-0539">Nucleus</keyword>
<evidence type="ECO:0000256" key="2">
    <source>
        <dbReference type="ARBA" id="ARBA00023015"/>
    </source>
</evidence>
<dbReference type="InterPro" id="IPR021740">
    <property type="entry name" value="Velvet"/>
</dbReference>
<dbReference type="KEGG" id="adl:AURDEDRAFT_177249"/>
<feature type="domain" description="Velvet" evidence="6">
    <location>
        <begin position="40"/>
        <end position="272"/>
    </location>
</feature>
<dbReference type="PROSITE" id="PS51821">
    <property type="entry name" value="VELVET"/>
    <property type="match status" value="1"/>
</dbReference>
<sequence length="406" mass="44954">MSTEVKPAHRVAIQAAAASCSCSSDTLGTPVRYYDGPYAGKVILTTIEEVQKADLGRQSRLSNHRPINPPAVVQVRLYEIKNRGTDSEEMVEMDVDAVHTLGLVCHAELYPYNPEFEQNPSLYTGSTPRPMPIQQNSGPIDCRQVLARRGVYPENLPRQPQVPLHRVCALTSHLSGQIYQSVVIADDFHRRQKKGMYFIFSELYVSMPGHFMLKYTAMSVDKSLERTGRAPLLAECWGGVFAIYPSKQNPSLKPSTELTMHLSCSGAKVHTKEKRRFQRRADPPVIQPGTAANDKNGGGDSPFSGISRTPTPAGPVTVAFIRDPALVASYDRKRDPDSDELPSLRVAIPERSAWAAPRMSRASAGLHREIPSEPDDGAGSGWDQHEMEVDPRREVLRWPCSNVRGD</sequence>
<feature type="compositionally biased region" description="Basic residues" evidence="5">
    <location>
        <begin position="269"/>
        <end position="278"/>
    </location>
</feature>
<protein>
    <recommendedName>
        <fullName evidence="6">Velvet domain-containing protein</fullName>
    </recommendedName>
</protein>
<dbReference type="OMA" id="ITEPESY"/>
<dbReference type="eggNOG" id="ENOG502SSVH">
    <property type="taxonomic scope" value="Eukaryota"/>
</dbReference>
<feature type="region of interest" description="Disordered" evidence="5">
    <location>
        <begin position="364"/>
        <end position="390"/>
    </location>
</feature>
<keyword evidence="2" id="KW-0805">Transcription regulation</keyword>
<dbReference type="Gene3D" id="2.60.40.3960">
    <property type="entry name" value="Velvet domain"/>
    <property type="match status" value="1"/>
</dbReference>
<name>J0WMS8_AURST</name>
<feature type="region of interest" description="Disordered" evidence="5">
    <location>
        <begin position="269"/>
        <end position="316"/>
    </location>
</feature>
<evidence type="ECO:0000256" key="4">
    <source>
        <dbReference type="ARBA" id="ARBA00023242"/>
    </source>
</evidence>
<gene>
    <name evidence="7" type="ORF">AURDEDRAFT_177249</name>
</gene>
<evidence type="ECO:0000259" key="6">
    <source>
        <dbReference type="PROSITE" id="PS51821"/>
    </source>
</evidence>
<dbReference type="InParanoid" id="J0WMS8"/>
<dbReference type="Pfam" id="PF11754">
    <property type="entry name" value="Velvet"/>
    <property type="match status" value="1"/>
</dbReference>
<dbReference type="OrthoDB" id="5599552at2759"/>
<proteinExistence type="predicted"/>
<dbReference type="Proteomes" id="UP000006514">
    <property type="component" value="Unassembled WGS sequence"/>
</dbReference>
<evidence type="ECO:0000313" key="7">
    <source>
        <dbReference type="EMBL" id="EJD33660.1"/>
    </source>
</evidence>
<keyword evidence="8" id="KW-1185">Reference proteome</keyword>